<evidence type="ECO:0000313" key="2">
    <source>
        <dbReference type="EMBL" id="XCD05805.1"/>
    </source>
</evidence>
<sequence length="64" mass="6524">MGATQICFGMATAFVGGGLMGAAQKVEKFSASASTLLIGQVPAFFLLLGGIFLVLAGIARMSRK</sequence>
<accession>A0AAU8B3A6</accession>
<name>A0AAU8B3A6_9CAUD</name>
<organism evidence="2">
    <name type="scientific">Dulem virus 32</name>
    <dbReference type="NCBI Taxonomy" id="3145750"/>
    <lineage>
        <taxon>Viruses</taxon>
        <taxon>Duplodnaviria</taxon>
        <taxon>Heunggongvirae</taxon>
        <taxon>Uroviricota</taxon>
        <taxon>Caudoviricetes</taxon>
    </lineage>
</organism>
<reference evidence="2" key="1">
    <citation type="submission" date="2024-03" db="EMBL/GenBank/DDBJ databases">
        <title>Diverse circular DNA viruses in blood, oral, and fecal samples of captive lemurs.</title>
        <authorList>
            <person name="Paietta E.N."/>
            <person name="Kraberger S."/>
            <person name="Lund M.C."/>
            <person name="Custer J.M."/>
            <person name="Vargas K.M."/>
            <person name="Ehmke E.E."/>
            <person name="Yoder A.D."/>
            <person name="Varsani A."/>
        </authorList>
    </citation>
    <scope>NUCLEOTIDE SEQUENCE</scope>
    <source>
        <strain evidence="2">Duke_24SF_91</strain>
    </source>
</reference>
<evidence type="ECO:0008006" key="3">
    <source>
        <dbReference type="Google" id="ProtNLM"/>
    </source>
</evidence>
<evidence type="ECO:0000256" key="1">
    <source>
        <dbReference type="SAM" id="Phobius"/>
    </source>
</evidence>
<proteinExistence type="predicted"/>
<keyword evidence="1" id="KW-0812">Transmembrane</keyword>
<keyword evidence="1" id="KW-1133">Transmembrane helix</keyword>
<feature type="transmembrane region" description="Helical" evidence="1">
    <location>
        <begin position="37"/>
        <end position="59"/>
    </location>
</feature>
<keyword evidence="1" id="KW-0472">Membrane</keyword>
<protein>
    <recommendedName>
        <fullName evidence="3">V-ATPase proteolipid subunit C-like domain-containing protein</fullName>
    </recommendedName>
</protein>
<dbReference type="EMBL" id="PP511597">
    <property type="protein sequence ID" value="XCD05805.1"/>
    <property type="molecule type" value="Genomic_DNA"/>
</dbReference>